<dbReference type="GO" id="GO:0005634">
    <property type="term" value="C:nucleus"/>
    <property type="evidence" value="ECO:0007669"/>
    <property type="project" value="TreeGrafter"/>
</dbReference>
<dbReference type="PANTHER" id="PTHR10953:SF6">
    <property type="entry name" value="NEDD8-ACTIVATING ENZYME E1 CATALYTIC SUBUNIT"/>
    <property type="match status" value="1"/>
</dbReference>
<proteinExistence type="inferred from homology"/>
<dbReference type="InterPro" id="IPR000594">
    <property type="entry name" value="ThiF_NAD_FAD-bd"/>
</dbReference>
<comment type="similarity">
    <text evidence="2 11">Belongs to the ubiquitin-activating E1 family. UBA3 subfamily.</text>
</comment>
<reference evidence="13" key="1">
    <citation type="journal article" date="2020" name="Ecol. Evol.">
        <title>Genome structure and content of the rice root-knot nematode (Meloidogyne graminicola).</title>
        <authorList>
            <person name="Phan N.T."/>
            <person name="Danchin E.G.J."/>
            <person name="Klopp C."/>
            <person name="Perfus-Barbeoch L."/>
            <person name="Kozlowski D.K."/>
            <person name="Koutsovoulos G.D."/>
            <person name="Lopez-Roques C."/>
            <person name="Bouchez O."/>
            <person name="Zahm M."/>
            <person name="Besnard G."/>
            <person name="Bellafiore S."/>
        </authorList>
    </citation>
    <scope>NUCLEOTIDE SEQUENCE</scope>
    <source>
        <strain evidence="13">VN-18</strain>
    </source>
</reference>
<dbReference type="Pfam" id="PF00899">
    <property type="entry name" value="ThiF"/>
    <property type="match status" value="1"/>
</dbReference>
<dbReference type="FunFam" id="1.10.10.520:FF:000001">
    <property type="entry name" value="NEDD8-activating enzyme E1 catalytic subunit"/>
    <property type="match status" value="1"/>
</dbReference>
<dbReference type="GO" id="GO:0019781">
    <property type="term" value="F:NEDD8 activating enzyme activity"/>
    <property type="evidence" value="ECO:0007669"/>
    <property type="project" value="UniProtKB-UniRule"/>
</dbReference>
<evidence type="ECO:0000256" key="11">
    <source>
        <dbReference type="RuleBase" id="RU368009"/>
    </source>
</evidence>
<sequence length="444" mass="50004">MSISKESIEIDSDLRWTDVRRFTECASTKFAHPAFVPGPENLERVKDCPVLVVGAGGLGCEILKNLALSGFRNIEVIDMDTIDLTNLNRQFLFRENDVGSYKAEVAAAFVRKRVQGCRLTAHNCKIQDKELDFYGKFSIIICGLDSIDARRWLNATVCSLVEFDDENKPRSGTIIPLIDGGTEGFNGSARVILPYHTPCIQCTINLYTPQVNYPLCTIAHTPRLPEHCVEYVKVVLWDKYKPFGEEITLDADNPQHVEWTFRKAQQRANEYEILGVDLRLTQGVLKRIIPAVASTNAVIAGCCALEAFKLASNIAMPMQNYLNFANIEGICFNVVSMERDPECFVCGTSQSLTYHIGTEQTLGEFIEQLKNKFHLRNPSIKTSDSFLYEINSLIPQMESTSKKNLRKKLKELNITEDCELLIADGSLIKPIIFRIKYKQQQLGG</sequence>
<dbReference type="Gene3D" id="1.10.10.520">
    <property type="entry name" value="Ubiquitin activating enzymes (Uba3). Chain: B, domain 2"/>
    <property type="match status" value="1"/>
</dbReference>
<feature type="active site" description="Glycyl thioester intermediate" evidence="10">
    <location>
        <position position="216"/>
    </location>
</feature>
<comment type="catalytic activity">
    <reaction evidence="9 11">
        <text>ATP + [NEDD8 protein] + [E1 NEDD8-activating enzyme]-L-cysteine = AMP + diphosphate + [E1 NEDD8-activating enzyme]-S-[NEDD8 protein]-yl-L-cysteine.</text>
        <dbReference type="EC" id="6.2.1.64"/>
    </reaction>
</comment>
<comment type="caution">
    <text evidence="13">The sequence shown here is derived from an EMBL/GenBank/DDBJ whole genome shotgun (WGS) entry which is preliminary data.</text>
</comment>
<dbReference type="InterPro" id="IPR045886">
    <property type="entry name" value="ThiF/MoeB/HesA"/>
</dbReference>
<dbReference type="GO" id="GO:0005737">
    <property type="term" value="C:cytoplasm"/>
    <property type="evidence" value="ECO:0007669"/>
    <property type="project" value="TreeGrafter"/>
</dbReference>
<dbReference type="InterPro" id="IPR023318">
    <property type="entry name" value="Ub_act_enz_dom_a_sf"/>
</dbReference>
<dbReference type="InterPro" id="IPR033127">
    <property type="entry name" value="UBQ-activ_enz_E1_Cys_AS"/>
</dbReference>
<evidence type="ECO:0000256" key="5">
    <source>
        <dbReference type="ARBA" id="ARBA00022741"/>
    </source>
</evidence>
<organism evidence="13 14">
    <name type="scientific">Meloidogyne graminicola</name>
    <dbReference type="NCBI Taxonomy" id="189291"/>
    <lineage>
        <taxon>Eukaryota</taxon>
        <taxon>Metazoa</taxon>
        <taxon>Ecdysozoa</taxon>
        <taxon>Nematoda</taxon>
        <taxon>Chromadorea</taxon>
        <taxon>Rhabditida</taxon>
        <taxon>Tylenchina</taxon>
        <taxon>Tylenchomorpha</taxon>
        <taxon>Tylenchoidea</taxon>
        <taxon>Meloidogynidae</taxon>
        <taxon>Meloidogyninae</taxon>
        <taxon>Meloidogyne</taxon>
    </lineage>
</organism>
<dbReference type="GO" id="GO:0045116">
    <property type="term" value="P:protein neddylation"/>
    <property type="evidence" value="ECO:0007669"/>
    <property type="project" value="UniProtKB-UniRule"/>
</dbReference>
<dbReference type="SUPFAM" id="SSF69572">
    <property type="entry name" value="Activating enzymes of the ubiquitin-like proteins"/>
    <property type="match status" value="1"/>
</dbReference>
<dbReference type="GO" id="GO:0005524">
    <property type="term" value="F:ATP binding"/>
    <property type="evidence" value="ECO:0007669"/>
    <property type="project" value="UniProtKB-UniRule"/>
</dbReference>
<gene>
    <name evidence="13" type="ORF">Mgra_00005990</name>
</gene>
<evidence type="ECO:0000256" key="2">
    <source>
        <dbReference type="ARBA" id="ARBA00006310"/>
    </source>
</evidence>
<dbReference type="OrthoDB" id="5977743at2759"/>
<accession>A0A8S9ZMV5</accession>
<dbReference type="PANTHER" id="PTHR10953">
    <property type="entry name" value="UBIQUITIN-ACTIVATING ENZYME E1"/>
    <property type="match status" value="1"/>
</dbReference>
<evidence type="ECO:0000256" key="9">
    <source>
        <dbReference type="ARBA" id="ARBA00024626"/>
    </source>
</evidence>
<keyword evidence="4 11" id="KW-0436">Ligase</keyword>
<evidence type="ECO:0000256" key="6">
    <source>
        <dbReference type="ARBA" id="ARBA00022786"/>
    </source>
</evidence>
<evidence type="ECO:0000313" key="14">
    <source>
        <dbReference type="Proteomes" id="UP000605970"/>
    </source>
</evidence>
<evidence type="ECO:0000256" key="8">
    <source>
        <dbReference type="ARBA" id="ARBA00023624"/>
    </source>
</evidence>
<dbReference type="Proteomes" id="UP000605970">
    <property type="component" value="Unassembled WGS sequence"/>
</dbReference>
<evidence type="ECO:0000256" key="4">
    <source>
        <dbReference type="ARBA" id="ARBA00022598"/>
    </source>
</evidence>
<evidence type="ECO:0000259" key="12">
    <source>
        <dbReference type="SMART" id="SM01181"/>
    </source>
</evidence>
<dbReference type="InterPro" id="IPR035985">
    <property type="entry name" value="Ubiquitin-activating_enz"/>
</dbReference>
<keyword evidence="6 11" id="KW-0833">Ubl conjugation pathway</keyword>
<dbReference type="PROSITE" id="PS00865">
    <property type="entry name" value="UBIQUITIN_ACTIVAT_2"/>
    <property type="match status" value="1"/>
</dbReference>
<comment type="pathway">
    <text evidence="1 11">Protein modification; protein neddylation.</text>
</comment>
<feature type="domain" description="E2 binding" evidence="12">
    <location>
        <begin position="354"/>
        <end position="438"/>
    </location>
</feature>
<evidence type="ECO:0000313" key="13">
    <source>
        <dbReference type="EMBL" id="KAF7634542.1"/>
    </source>
</evidence>
<dbReference type="SMART" id="SM01181">
    <property type="entry name" value="E2_bind"/>
    <property type="match status" value="1"/>
</dbReference>
<comment type="function">
    <text evidence="11">Catalytic subunit of the dimeric E1 enzyme, which activates NEDD8.</text>
</comment>
<evidence type="ECO:0000256" key="1">
    <source>
        <dbReference type="ARBA" id="ARBA00005032"/>
    </source>
</evidence>
<dbReference type="Gene3D" id="3.40.50.720">
    <property type="entry name" value="NAD(P)-binding Rossmann-like Domain"/>
    <property type="match status" value="1"/>
</dbReference>
<name>A0A8S9ZMV5_9BILA</name>
<keyword evidence="7 11" id="KW-0067">ATP-binding</keyword>
<dbReference type="CDD" id="cd01488">
    <property type="entry name" value="Uba3_RUB"/>
    <property type="match status" value="1"/>
</dbReference>
<keyword evidence="5 11" id="KW-0547">Nucleotide-binding</keyword>
<dbReference type="Pfam" id="PF08825">
    <property type="entry name" value="E2_bind"/>
    <property type="match status" value="1"/>
</dbReference>
<dbReference type="InterPro" id="IPR030468">
    <property type="entry name" value="Uba3_N"/>
</dbReference>
<dbReference type="Gene3D" id="3.10.290.20">
    <property type="entry name" value="Ubiquitin-like 2 activating enzyme e1b. Chain: B, domain 3"/>
    <property type="match status" value="1"/>
</dbReference>
<evidence type="ECO:0000256" key="10">
    <source>
        <dbReference type="PROSITE-ProRule" id="PRU10132"/>
    </source>
</evidence>
<protein>
    <recommendedName>
        <fullName evidence="3 11">NEDD8-activating enzyme E1 catalytic subunit</fullName>
        <ecNumber evidence="8 11">6.2.1.64</ecNumber>
    </recommendedName>
</protein>
<keyword evidence="14" id="KW-1185">Reference proteome</keyword>
<evidence type="ECO:0000256" key="7">
    <source>
        <dbReference type="ARBA" id="ARBA00022840"/>
    </source>
</evidence>
<dbReference type="AlphaFoldDB" id="A0A8S9ZMV5"/>
<dbReference type="EC" id="6.2.1.64" evidence="8 11"/>
<dbReference type="InterPro" id="IPR014929">
    <property type="entry name" value="E2-binding"/>
</dbReference>
<dbReference type="EMBL" id="JABEBT010000055">
    <property type="protein sequence ID" value="KAF7634542.1"/>
    <property type="molecule type" value="Genomic_DNA"/>
</dbReference>
<evidence type="ECO:0000256" key="3">
    <source>
        <dbReference type="ARBA" id="ARBA00015203"/>
    </source>
</evidence>